<evidence type="ECO:0000313" key="3">
    <source>
        <dbReference type="EMBL" id="KAK0728576.1"/>
    </source>
</evidence>
<dbReference type="Proteomes" id="UP001172101">
    <property type="component" value="Unassembled WGS sequence"/>
</dbReference>
<feature type="region of interest" description="Disordered" evidence="1">
    <location>
        <begin position="362"/>
        <end position="387"/>
    </location>
</feature>
<feature type="transmembrane region" description="Helical" evidence="2">
    <location>
        <begin position="324"/>
        <end position="349"/>
    </location>
</feature>
<feature type="region of interest" description="Disordered" evidence="1">
    <location>
        <begin position="14"/>
        <end position="35"/>
    </location>
</feature>
<accession>A0AA40B6H0</accession>
<dbReference type="GeneID" id="85322826"/>
<proteinExistence type="predicted"/>
<dbReference type="PANTHER" id="PTHR34414:SF1">
    <property type="entry name" value="SUBTILISIN-LIKE SERINE PROTEASE"/>
    <property type="match status" value="1"/>
</dbReference>
<evidence type="ECO:0008006" key="5">
    <source>
        <dbReference type="Google" id="ProtNLM"/>
    </source>
</evidence>
<name>A0AA40B6H0_9PEZI</name>
<gene>
    <name evidence="3" type="ORF">B0T26DRAFT_673085</name>
</gene>
<sequence length="387" mass="43549">MDYCTKRVLNDQASSRAHERGTLGSRYDAPKRVKTNGGEIKTEGLETKVLGSRQEKSTTDGLPAIYRYYEAPRKRVVGNPADDIPAFLRSELSLGGLADMLKHLWLAGAERPATPLHFHAAMGREIAIADRMDLHLLWADKGRLFVKPVPRFLLDLALCRSNLRCPDGCACCSPLADTCRGIARKVALGFLYTYACLVSSESDFHVANEKRLLPRNEDGTPIEWADWKTLARELLRMHERDPDVIHPRFLRAELRLSRVNMIHRFTRLPPFRPYLRGRHNYSSLFRDNLAWLAAAAVFVALVLTAMQVGLATERLQRNATFQQASYGFTVFAILGPICAFGLVALGALFNLANDLPPLIRGQRNRTSEDSATAHPRTAQPHRREIPW</sequence>
<organism evidence="3 4">
    <name type="scientific">Lasiosphaeria miniovina</name>
    <dbReference type="NCBI Taxonomy" id="1954250"/>
    <lineage>
        <taxon>Eukaryota</taxon>
        <taxon>Fungi</taxon>
        <taxon>Dikarya</taxon>
        <taxon>Ascomycota</taxon>
        <taxon>Pezizomycotina</taxon>
        <taxon>Sordariomycetes</taxon>
        <taxon>Sordariomycetidae</taxon>
        <taxon>Sordariales</taxon>
        <taxon>Lasiosphaeriaceae</taxon>
        <taxon>Lasiosphaeria</taxon>
    </lineage>
</organism>
<dbReference type="InterPro" id="IPR046536">
    <property type="entry name" value="DUF6601"/>
</dbReference>
<dbReference type="RefSeq" id="XP_060301431.1">
    <property type="nucleotide sequence ID" value="XM_060439556.1"/>
</dbReference>
<protein>
    <recommendedName>
        <fullName evidence="5">Subtilisin-like serine protease</fullName>
    </recommendedName>
</protein>
<dbReference type="PANTHER" id="PTHR34414">
    <property type="entry name" value="HET DOMAIN-CONTAINING PROTEIN-RELATED"/>
    <property type="match status" value="1"/>
</dbReference>
<reference evidence="3" key="1">
    <citation type="submission" date="2023-06" db="EMBL/GenBank/DDBJ databases">
        <title>Genome-scale phylogeny and comparative genomics of the fungal order Sordariales.</title>
        <authorList>
            <consortium name="Lawrence Berkeley National Laboratory"/>
            <person name="Hensen N."/>
            <person name="Bonometti L."/>
            <person name="Westerberg I."/>
            <person name="Brannstrom I.O."/>
            <person name="Guillou S."/>
            <person name="Cros-Aarteil S."/>
            <person name="Calhoun S."/>
            <person name="Haridas S."/>
            <person name="Kuo A."/>
            <person name="Mondo S."/>
            <person name="Pangilinan J."/>
            <person name="Riley R."/>
            <person name="LaButti K."/>
            <person name="Andreopoulos B."/>
            <person name="Lipzen A."/>
            <person name="Chen C."/>
            <person name="Yanf M."/>
            <person name="Daum C."/>
            <person name="Ng V."/>
            <person name="Clum A."/>
            <person name="Steindorff A."/>
            <person name="Ohm R."/>
            <person name="Martin F."/>
            <person name="Silar P."/>
            <person name="Natvig D."/>
            <person name="Lalanne C."/>
            <person name="Gautier V."/>
            <person name="Ament-velasquez S.L."/>
            <person name="Kruys A."/>
            <person name="Hutchinson M.I."/>
            <person name="Powell A.J."/>
            <person name="Barry K."/>
            <person name="Miller A.N."/>
            <person name="Grigoriev I.V."/>
            <person name="Debuchy R."/>
            <person name="Gladieux P."/>
            <person name="Thoren M.H."/>
            <person name="Johannesson H."/>
        </authorList>
    </citation>
    <scope>NUCLEOTIDE SEQUENCE</scope>
    <source>
        <strain evidence="3">SMH2392-1A</strain>
    </source>
</reference>
<comment type="caution">
    <text evidence="3">The sequence shown here is derived from an EMBL/GenBank/DDBJ whole genome shotgun (WGS) entry which is preliminary data.</text>
</comment>
<dbReference type="EMBL" id="JAUIRO010000002">
    <property type="protein sequence ID" value="KAK0728576.1"/>
    <property type="molecule type" value="Genomic_DNA"/>
</dbReference>
<keyword evidence="2" id="KW-0812">Transmembrane</keyword>
<dbReference type="AlphaFoldDB" id="A0AA40B6H0"/>
<keyword evidence="2" id="KW-1133">Transmembrane helix</keyword>
<dbReference type="Pfam" id="PF20246">
    <property type="entry name" value="DUF6601"/>
    <property type="match status" value="1"/>
</dbReference>
<keyword evidence="2" id="KW-0472">Membrane</keyword>
<evidence type="ECO:0000256" key="1">
    <source>
        <dbReference type="SAM" id="MobiDB-lite"/>
    </source>
</evidence>
<keyword evidence="4" id="KW-1185">Reference proteome</keyword>
<evidence type="ECO:0000313" key="4">
    <source>
        <dbReference type="Proteomes" id="UP001172101"/>
    </source>
</evidence>
<evidence type="ECO:0000256" key="2">
    <source>
        <dbReference type="SAM" id="Phobius"/>
    </source>
</evidence>
<feature type="transmembrane region" description="Helical" evidence="2">
    <location>
        <begin position="289"/>
        <end position="312"/>
    </location>
</feature>